<dbReference type="EMBL" id="PXZH01000002">
    <property type="protein sequence ID" value="RST89472.1"/>
    <property type="molecule type" value="Genomic_DNA"/>
</dbReference>
<dbReference type="SUPFAM" id="SSF55174">
    <property type="entry name" value="Alpha-L RNA-binding motif"/>
    <property type="match status" value="1"/>
</dbReference>
<dbReference type="OrthoDB" id="9812787at2"/>
<dbReference type="Pfam" id="PF17774">
    <property type="entry name" value="YlmH_RBD"/>
    <property type="match status" value="1"/>
</dbReference>
<dbReference type="GO" id="GO:0003723">
    <property type="term" value="F:RNA binding"/>
    <property type="evidence" value="ECO:0007669"/>
    <property type="project" value="UniProtKB-KW"/>
</dbReference>
<evidence type="ECO:0000313" key="4">
    <source>
        <dbReference type="Proteomes" id="UP000277864"/>
    </source>
</evidence>
<dbReference type="InterPro" id="IPR002942">
    <property type="entry name" value="S4_RNA-bd"/>
</dbReference>
<evidence type="ECO:0000256" key="1">
    <source>
        <dbReference type="PROSITE-ProRule" id="PRU00182"/>
    </source>
</evidence>
<organism evidence="3 4">
    <name type="scientific">Vagococcus humatus</name>
    <dbReference type="NCBI Taxonomy" id="1889241"/>
    <lineage>
        <taxon>Bacteria</taxon>
        <taxon>Bacillati</taxon>
        <taxon>Bacillota</taxon>
        <taxon>Bacilli</taxon>
        <taxon>Lactobacillales</taxon>
        <taxon>Enterococcaceae</taxon>
        <taxon>Vagococcus</taxon>
    </lineage>
</organism>
<dbReference type="InterPro" id="IPR036986">
    <property type="entry name" value="S4_RNA-bd_sf"/>
</dbReference>
<evidence type="ECO:0000259" key="2">
    <source>
        <dbReference type="SMART" id="SM00363"/>
    </source>
</evidence>
<dbReference type="PANTHER" id="PTHR13633:SF3">
    <property type="entry name" value="MITOCHONDRIAL TRANSCRIPTION RESCUE FACTOR 1"/>
    <property type="match status" value="1"/>
</dbReference>
<comment type="caution">
    <text evidence="3">The sequence shown here is derived from an EMBL/GenBank/DDBJ whole genome shotgun (WGS) entry which is preliminary data.</text>
</comment>
<dbReference type="AlphaFoldDB" id="A0A429Z704"/>
<dbReference type="RefSeq" id="WP_125943406.1">
    <property type="nucleotide sequence ID" value="NZ_PXZH01000002.1"/>
</dbReference>
<dbReference type="Proteomes" id="UP000277864">
    <property type="component" value="Unassembled WGS sequence"/>
</dbReference>
<accession>A0A429Z704</accession>
<dbReference type="PROSITE" id="PS50889">
    <property type="entry name" value="S4"/>
    <property type="match status" value="1"/>
</dbReference>
<dbReference type="Gene3D" id="3.10.290.10">
    <property type="entry name" value="RNA-binding S4 domain"/>
    <property type="match status" value="1"/>
</dbReference>
<dbReference type="CDD" id="cd00165">
    <property type="entry name" value="S4"/>
    <property type="match status" value="1"/>
</dbReference>
<dbReference type="Gene3D" id="3.30.70.330">
    <property type="match status" value="1"/>
</dbReference>
<dbReference type="InterPro" id="IPR048443">
    <property type="entry name" value="RqcP2_N"/>
</dbReference>
<gene>
    <name evidence="3" type="ORF">C7P63_06810</name>
</gene>
<keyword evidence="4" id="KW-1185">Reference proteome</keyword>
<reference evidence="3 4" key="1">
    <citation type="submission" date="2018-03" db="EMBL/GenBank/DDBJ databases">
        <authorList>
            <person name="Gulvik C.A."/>
        </authorList>
    </citation>
    <scope>NUCLEOTIDE SEQUENCE [LARGE SCALE GENOMIC DNA]</scope>
    <source>
        <strain evidence="3 4">JCM 31581</strain>
    </source>
</reference>
<feature type="domain" description="RNA-binding S4" evidence="2">
    <location>
        <begin position="183"/>
        <end position="247"/>
    </location>
</feature>
<dbReference type="InterPro" id="IPR012677">
    <property type="entry name" value="Nucleotide-bd_a/b_plait_sf"/>
</dbReference>
<dbReference type="Pfam" id="PF21278">
    <property type="entry name" value="YlmH_1st"/>
    <property type="match status" value="1"/>
</dbReference>
<dbReference type="PANTHER" id="PTHR13633">
    <property type="entry name" value="MITOCHONDRIAL TRANSCRIPTION RESCUE FACTOR 1"/>
    <property type="match status" value="1"/>
</dbReference>
<dbReference type="Pfam" id="PF01479">
    <property type="entry name" value="S4"/>
    <property type="match status" value="1"/>
</dbReference>
<name>A0A429Z704_9ENTE</name>
<protein>
    <submittedName>
        <fullName evidence="3">RNA-binding protein</fullName>
    </submittedName>
</protein>
<dbReference type="Gene3D" id="3.30.1370.160">
    <property type="match status" value="1"/>
</dbReference>
<sequence>MNVNVYQHFRKEEHPFVDFVYGSLEQVDSQYSPYLTDFLDPRQQFILETIVRNREEFRFSLFGGYPDAERKRALIYPDYFEVKEEDFEVSLYQVNYPMKFTELSHGKILGTLIGTGITREHFGDIITDGKQWQIMMDEKIASYVELQMDKIGKVSVRLEKLTALDRLNPTNDWETEVNTFSSLRVDTVISTLFNISRQRAKTLIESGKVKINWTETTRPDSLLAIKDMISVRGFGRIQLVEFLGETKKEKLRIEVSIIRK</sequence>
<proteinExistence type="predicted"/>
<keyword evidence="1" id="KW-0694">RNA-binding</keyword>
<evidence type="ECO:0000313" key="3">
    <source>
        <dbReference type="EMBL" id="RST89472.1"/>
    </source>
</evidence>
<dbReference type="InterPro" id="IPR040591">
    <property type="entry name" value="RqcP2_RBD"/>
</dbReference>
<dbReference type="SMART" id="SM00363">
    <property type="entry name" value="S4"/>
    <property type="match status" value="1"/>
</dbReference>